<keyword evidence="3" id="KW-1185">Reference proteome</keyword>
<gene>
    <name evidence="2" type="ORF">AGERDE_LOCUS8626</name>
</gene>
<evidence type="ECO:0000313" key="2">
    <source>
        <dbReference type="EMBL" id="CAG8591398.1"/>
    </source>
</evidence>
<protein>
    <submittedName>
        <fullName evidence="2">840_t:CDS:1</fullName>
    </submittedName>
</protein>
<dbReference type="Proteomes" id="UP000789831">
    <property type="component" value="Unassembled WGS sequence"/>
</dbReference>
<sequence>MRFKSHVRQTSFIHPEPSPSSRNRGDLHRDCNSSERRCRITLLVYMANPHKNPTLPPLIFLQAHRVYWNLPTWHDVRSERSVRDFAFIFPNKTTF</sequence>
<name>A0A9N9GBT7_9GLOM</name>
<organism evidence="2 3">
    <name type="scientific">Ambispora gerdemannii</name>
    <dbReference type="NCBI Taxonomy" id="144530"/>
    <lineage>
        <taxon>Eukaryota</taxon>
        <taxon>Fungi</taxon>
        <taxon>Fungi incertae sedis</taxon>
        <taxon>Mucoromycota</taxon>
        <taxon>Glomeromycotina</taxon>
        <taxon>Glomeromycetes</taxon>
        <taxon>Archaeosporales</taxon>
        <taxon>Ambisporaceae</taxon>
        <taxon>Ambispora</taxon>
    </lineage>
</organism>
<dbReference type="AlphaFoldDB" id="A0A9N9GBT7"/>
<accession>A0A9N9GBT7</accession>
<reference evidence="2" key="1">
    <citation type="submission" date="2021-06" db="EMBL/GenBank/DDBJ databases">
        <authorList>
            <person name="Kallberg Y."/>
            <person name="Tangrot J."/>
            <person name="Rosling A."/>
        </authorList>
    </citation>
    <scope>NUCLEOTIDE SEQUENCE</scope>
    <source>
        <strain evidence="2">MT106</strain>
    </source>
</reference>
<dbReference type="EMBL" id="CAJVPL010001884">
    <property type="protein sequence ID" value="CAG8591398.1"/>
    <property type="molecule type" value="Genomic_DNA"/>
</dbReference>
<comment type="caution">
    <text evidence="2">The sequence shown here is derived from an EMBL/GenBank/DDBJ whole genome shotgun (WGS) entry which is preliminary data.</text>
</comment>
<evidence type="ECO:0000313" key="3">
    <source>
        <dbReference type="Proteomes" id="UP000789831"/>
    </source>
</evidence>
<proteinExistence type="predicted"/>
<evidence type="ECO:0000256" key="1">
    <source>
        <dbReference type="SAM" id="MobiDB-lite"/>
    </source>
</evidence>
<feature type="region of interest" description="Disordered" evidence="1">
    <location>
        <begin position="1"/>
        <end position="30"/>
    </location>
</feature>